<keyword evidence="4" id="KW-0732">Signal</keyword>
<dbReference type="OrthoDB" id="558102at2"/>
<comment type="caution">
    <text evidence="5">The sequence shown here is derived from an EMBL/GenBank/DDBJ whole genome shotgun (WGS) entry which is preliminary data.</text>
</comment>
<dbReference type="Gene3D" id="1.25.40.10">
    <property type="entry name" value="Tetratricopeptide repeat domain"/>
    <property type="match status" value="1"/>
</dbReference>
<reference evidence="5 6" key="2">
    <citation type="submission" date="2018-03" db="EMBL/GenBank/DDBJ databases">
        <title>The ancient ancestry and fast evolution of plastids.</title>
        <authorList>
            <person name="Moore K.R."/>
            <person name="Magnabosco C."/>
            <person name="Momper L."/>
            <person name="Gold D.A."/>
            <person name="Bosak T."/>
            <person name="Fournier G.P."/>
        </authorList>
    </citation>
    <scope>NUCLEOTIDE SEQUENCE [LARGE SCALE GENOMIC DNA]</scope>
    <source>
        <strain evidence="5 6">ULC18</strain>
    </source>
</reference>
<dbReference type="PANTHER" id="PTHR44858">
    <property type="entry name" value="TETRATRICOPEPTIDE REPEAT PROTEIN 6"/>
    <property type="match status" value="1"/>
</dbReference>
<dbReference type="GO" id="GO:0009279">
    <property type="term" value="C:cell outer membrane"/>
    <property type="evidence" value="ECO:0007669"/>
    <property type="project" value="TreeGrafter"/>
</dbReference>
<evidence type="ECO:0000256" key="4">
    <source>
        <dbReference type="SAM" id="SignalP"/>
    </source>
</evidence>
<dbReference type="EMBL" id="PVWK01000117">
    <property type="protein sequence ID" value="PSB26029.1"/>
    <property type="molecule type" value="Genomic_DNA"/>
</dbReference>
<keyword evidence="1" id="KW-0677">Repeat</keyword>
<feature type="signal peptide" evidence="4">
    <location>
        <begin position="1"/>
        <end position="28"/>
    </location>
</feature>
<dbReference type="Pfam" id="PF13414">
    <property type="entry name" value="TPR_11"/>
    <property type="match status" value="1"/>
</dbReference>
<dbReference type="InterPro" id="IPR050498">
    <property type="entry name" value="Ycf3"/>
</dbReference>
<accession>A0A2T1DZZ1</accession>
<proteinExistence type="predicted"/>
<evidence type="ECO:0000256" key="3">
    <source>
        <dbReference type="PROSITE-ProRule" id="PRU00339"/>
    </source>
</evidence>
<dbReference type="PANTHER" id="PTHR44858:SF1">
    <property type="entry name" value="UDP-N-ACETYLGLUCOSAMINE--PEPTIDE N-ACETYLGLUCOSAMINYLTRANSFERASE SPINDLY-RELATED"/>
    <property type="match status" value="1"/>
</dbReference>
<dbReference type="Proteomes" id="UP000239576">
    <property type="component" value="Unassembled WGS sequence"/>
</dbReference>
<dbReference type="SUPFAM" id="SSF48452">
    <property type="entry name" value="TPR-like"/>
    <property type="match status" value="1"/>
</dbReference>
<sequence>MKFRLLAKNFSASTIALLVIIAPVISPAADDRPLERSPLPETTSSSPAVIPLTEPQTPIDFVKRGVAKSSKKDFEGAIADFNQAITLKRDYAPAYYNRGYAYVQTNNRRAAIADYSQVILLKPNNAYVRYERGVLRVEAGEKEGAIEDFQQAATLFKQQLNGKWQDRALNQLQQLQQS</sequence>
<gene>
    <name evidence="5" type="ORF">C7B82_21255</name>
</gene>
<dbReference type="InterPro" id="IPR019734">
    <property type="entry name" value="TPR_rpt"/>
</dbReference>
<evidence type="ECO:0000313" key="6">
    <source>
        <dbReference type="Proteomes" id="UP000239576"/>
    </source>
</evidence>
<dbReference type="SMART" id="SM00028">
    <property type="entry name" value="TPR"/>
    <property type="match status" value="3"/>
</dbReference>
<keyword evidence="6" id="KW-1185">Reference proteome</keyword>
<dbReference type="InterPro" id="IPR011990">
    <property type="entry name" value="TPR-like_helical_dom_sf"/>
</dbReference>
<evidence type="ECO:0000313" key="5">
    <source>
        <dbReference type="EMBL" id="PSB26029.1"/>
    </source>
</evidence>
<keyword evidence="2 3" id="KW-0802">TPR repeat</keyword>
<organism evidence="5 6">
    <name type="scientific">Stenomitos frigidus ULC18</name>
    <dbReference type="NCBI Taxonomy" id="2107698"/>
    <lineage>
        <taxon>Bacteria</taxon>
        <taxon>Bacillati</taxon>
        <taxon>Cyanobacteriota</taxon>
        <taxon>Cyanophyceae</taxon>
        <taxon>Leptolyngbyales</taxon>
        <taxon>Leptolyngbyaceae</taxon>
        <taxon>Stenomitos</taxon>
    </lineage>
</organism>
<reference evidence="6" key="1">
    <citation type="submission" date="2018-02" db="EMBL/GenBank/DDBJ databases">
        <authorList>
            <person name="Moore K."/>
            <person name="Momper L."/>
        </authorList>
    </citation>
    <scope>NUCLEOTIDE SEQUENCE [LARGE SCALE GENOMIC DNA]</scope>
    <source>
        <strain evidence="6">ULC18</strain>
    </source>
</reference>
<protein>
    <submittedName>
        <fullName evidence="5">Uncharacterized protein</fullName>
    </submittedName>
</protein>
<dbReference type="GO" id="GO:0046813">
    <property type="term" value="P:receptor-mediated virion attachment to host cell"/>
    <property type="evidence" value="ECO:0007669"/>
    <property type="project" value="TreeGrafter"/>
</dbReference>
<dbReference type="PROSITE" id="PS50005">
    <property type="entry name" value="TPR"/>
    <property type="match status" value="1"/>
</dbReference>
<name>A0A2T1DZZ1_9CYAN</name>
<evidence type="ECO:0000256" key="1">
    <source>
        <dbReference type="ARBA" id="ARBA00022737"/>
    </source>
</evidence>
<dbReference type="AlphaFoldDB" id="A0A2T1DZZ1"/>
<feature type="repeat" description="TPR" evidence="3">
    <location>
        <begin position="92"/>
        <end position="125"/>
    </location>
</feature>
<feature type="chain" id="PRO_5015417510" evidence="4">
    <location>
        <begin position="29"/>
        <end position="178"/>
    </location>
</feature>
<evidence type="ECO:0000256" key="2">
    <source>
        <dbReference type="ARBA" id="ARBA00022803"/>
    </source>
</evidence>